<evidence type="ECO:0000256" key="1">
    <source>
        <dbReference type="HAMAP-Rule" id="MF_02215"/>
    </source>
</evidence>
<comment type="similarity">
    <text evidence="1">Belongs to the UbiJ family.</text>
</comment>
<evidence type="ECO:0000313" key="4">
    <source>
        <dbReference type="EMBL" id="QEW07953.1"/>
    </source>
</evidence>
<keyword evidence="1" id="KW-0963">Cytoplasm</keyword>
<sequence length="206" mass="22488">MSVQMLSAALLGSAETSLNKLLQQDPRTLQRLAALSGKVIRLEISQPTFSLTLLPGNSGLDLFLHSESPADLTLTGKAQDFIQMASAESSNDKLFGKGISISGDTGLATAFSTILKTFSLDWENWLGDLLGDTVAHPLASFIRNQRQQFGLMQQSLTANSVEYLQEELGVLPPRAEIEGFLEDVDQLRDATERLEARISALRHKSD</sequence>
<feature type="domain" description="SCP2" evidence="3">
    <location>
        <begin position="18"/>
        <end position="116"/>
    </location>
</feature>
<proteinExistence type="inferred from homology"/>
<dbReference type="PANTHER" id="PTHR38693">
    <property type="entry name" value="UBIQUINONE BIOSYNTHESIS PROTEIN UBIJ"/>
    <property type="match status" value="1"/>
</dbReference>
<dbReference type="UniPathway" id="UPA00232"/>
<evidence type="ECO:0000256" key="2">
    <source>
        <dbReference type="SAM" id="Coils"/>
    </source>
</evidence>
<dbReference type="GO" id="GO:0006744">
    <property type="term" value="P:ubiquinone biosynthetic process"/>
    <property type="evidence" value="ECO:0007669"/>
    <property type="project" value="UniProtKB-UniRule"/>
</dbReference>
<dbReference type="GO" id="GO:0005737">
    <property type="term" value="C:cytoplasm"/>
    <property type="evidence" value="ECO:0007669"/>
    <property type="project" value="UniProtKB-SubCell"/>
</dbReference>
<dbReference type="EMBL" id="CP044222">
    <property type="protein sequence ID" value="QEW07953.1"/>
    <property type="molecule type" value="Genomic_DNA"/>
</dbReference>
<dbReference type="Proteomes" id="UP000325606">
    <property type="component" value="Chromosome"/>
</dbReference>
<dbReference type="Gene3D" id="3.30.1050.10">
    <property type="entry name" value="SCP2 sterol-binding domain"/>
    <property type="match status" value="1"/>
</dbReference>
<reference evidence="4 5" key="1">
    <citation type="submission" date="2019-09" db="EMBL/GenBank/DDBJ databases">
        <title>Nitrincola iocasae sp. nov., a bacterium isolated from the sediment collected at a cold seep field in South China Sea.</title>
        <authorList>
            <person name="Zhang H."/>
            <person name="Wang H."/>
            <person name="Li C."/>
        </authorList>
    </citation>
    <scope>NUCLEOTIDE SEQUENCE [LARGE SCALE GENOMIC DNA]</scope>
    <source>
        <strain evidence="4 5">KXZD1103</strain>
    </source>
</reference>
<accession>A0A5J6LHU7</accession>
<keyword evidence="5" id="KW-1185">Reference proteome</keyword>
<dbReference type="KEGG" id="nik:F5I99_16465"/>
<name>A0A5J6LHU7_9GAMM</name>
<keyword evidence="1" id="KW-0831">Ubiquinone biosynthesis</keyword>
<dbReference type="RefSeq" id="WP_151057889.1">
    <property type="nucleotide sequence ID" value="NZ_CP044222.1"/>
</dbReference>
<keyword evidence="2" id="KW-0175">Coiled coil</keyword>
<dbReference type="PANTHER" id="PTHR38693:SF1">
    <property type="entry name" value="UBIQUINONE BIOSYNTHESIS ACCESSORY FACTOR UBIJ"/>
    <property type="match status" value="1"/>
</dbReference>
<gene>
    <name evidence="1" type="primary">ubiJ</name>
    <name evidence="4" type="ORF">F5I99_16465</name>
</gene>
<dbReference type="SUPFAM" id="SSF55718">
    <property type="entry name" value="SCP-like"/>
    <property type="match status" value="1"/>
</dbReference>
<comment type="function">
    <text evidence="1">Required for ubiquinone (coenzyme Q) biosynthesis. Binds hydrophobic ubiquinone biosynthetic intermediates via its SCP2 domain and is essential for the stability of the Ubi complex. May constitute a docking platform where Ubi enzymes assemble and access their SCP2-bound polyprenyl substrates.</text>
</comment>
<protein>
    <recommendedName>
        <fullName evidence="1">Ubiquinone biosynthesis accessory factor UbiJ</fullName>
    </recommendedName>
</protein>
<feature type="coiled-coil region" evidence="2">
    <location>
        <begin position="177"/>
        <end position="204"/>
    </location>
</feature>
<comment type="pathway">
    <text evidence="1">Cofactor biosynthesis; ubiquinone biosynthesis.</text>
</comment>
<dbReference type="HAMAP" id="MF_02215">
    <property type="entry name" value="UbiJ"/>
    <property type="match status" value="1"/>
</dbReference>
<evidence type="ECO:0000259" key="3">
    <source>
        <dbReference type="Pfam" id="PF02036"/>
    </source>
</evidence>
<organism evidence="4 5">
    <name type="scientific">Nitrincola iocasae</name>
    <dbReference type="NCBI Taxonomy" id="2614693"/>
    <lineage>
        <taxon>Bacteria</taxon>
        <taxon>Pseudomonadati</taxon>
        <taxon>Pseudomonadota</taxon>
        <taxon>Gammaproteobacteria</taxon>
        <taxon>Oceanospirillales</taxon>
        <taxon>Oceanospirillaceae</taxon>
        <taxon>Nitrincola</taxon>
    </lineage>
</organism>
<dbReference type="InterPro" id="IPR003033">
    <property type="entry name" value="SCP2_sterol-bd_dom"/>
</dbReference>
<dbReference type="AlphaFoldDB" id="A0A5J6LHU7"/>
<evidence type="ECO:0000313" key="5">
    <source>
        <dbReference type="Proteomes" id="UP000325606"/>
    </source>
</evidence>
<dbReference type="InterPro" id="IPR038989">
    <property type="entry name" value="UbiJ"/>
</dbReference>
<dbReference type="Pfam" id="PF02036">
    <property type="entry name" value="SCP2"/>
    <property type="match status" value="1"/>
</dbReference>
<comment type="subcellular location">
    <subcellularLocation>
        <location evidence="1">Cytoplasm</location>
    </subcellularLocation>
</comment>
<dbReference type="InterPro" id="IPR036527">
    <property type="entry name" value="SCP2_sterol-bd_dom_sf"/>
</dbReference>